<evidence type="ECO:0000313" key="2">
    <source>
        <dbReference type="EMBL" id="QCT72756.1"/>
    </source>
</evidence>
<dbReference type="AlphaFoldDB" id="A0A4V1GMC0"/>
<reference evidence="2 3" key="1">
    <citation type="submission" date="2018-05" db="EMBL/GenBank/DDBJ databases">
        <title>Genome comparison of Eubacterium sp.</title>
        <authorList>
            <person name="Feng Y."/>
            <person name="Sanchez-Andrea I."/>
            <person name="Stams A.J.M."/>
            <person name="De Vos W.M."/>
        </authorList>
    </citation>
    <scope>NUCLEOTIDE SEQUENCE [LARGE SCALE GENOMIC DNA]</scope>
    <source>
        <strain evidence="2 3">YI</strain>
    </source>
</reference>
<evidence type="ECO:0008006" key="4">
    <source>
        <dbReference type="Google" id="ProtNLM"/>
    </source>
</evidence>
<dbReference type="KEGG" id="emt:CPZ25_015960"/>
<dbReference type="EMBL" id="CP029487">
    <property type="protein sequence ID" value="QCT72756.1"/>
    <property type="molecule type" value="Genomic_DNA"/>
</dbReference>
<feature type="transmembrane region" description="Helical" evidence="1">
    <location>
        <begin position="12"/>
        <end position="34"/>
    </location>
</feature>
<evidence type="ECO:0000256" key="1">
    <source>
        <dbReference type="SAM" id="Phobius"/>
    </source>
</evidence>
<name>A0A4V1GMC0_EUBML</name>
<accession>A0A4V1GMC0</accession>
<dbReference type="InterPro" id="IPR012902">
    <property type="entry name" value="N_methyl_site"/>
</dbReference>
<dbReference type="Proteomes" id="UP000218387">
    <property type="component" value="Chromosome"/>
</dbReference>
<dbReference type="PROSITE" id="PS00409">
    <property type="entry name" value="PROKAR_NTER_METHYL"/>
    <property type="match status" value="1"/>
</dbReference>
<protein>
    <recommendedName>
        <fullName evidence="4">Prepilin-type N-terminal cleavage/methylation domain-containing protein</fullName>
    </recommendedName>
</protein>
<proteinExistence type="predicted"/>
<keyword evidence="1" id="KW-1133">Transmembrane helix</keyword>
<keyword evidence="3" id="KW-1185">Reference proteome</keyword>
<keyword evidence="1" id="KW-0812">Transmembrane</keyword>
<sequence length="125" mass="13795">MIKIQSDIRGVSLIEAVVAIAVLGVGIVSVFTIYHTVIMGERVSEGILEQSVNINGIVNEIRTGIPAGRSEQEFEEEVRAIVRRHPGWQVETHLSERLSGLYALQLSYDAAGGRKKVFYAKVVYP</sequence>
<organism evidence="2 3">
    <name type="scientific">Eubacterium maltosivorans</name>
    <dbReference type="NCBI Taxonomy" id="2041044"/>
    <lineage>
        <taxon>Bacteria</taxon>
        <taxon>Bacillati</taxon>
        <taxon>Bacillota</taxon>
        <taxon>Clostridia</taxon>
        <taxon>Eubacteriales</taxon>
        <taxon>Eubacteriaceae</taxon>
        <taxon>Eubacterium</taxon>
    </lineage>
</organism>
<evidence type="ECO:0000313" key="3">
    <source>
        <dbReference type="Proteomes" id="UP000218387"/>
    </source>
</evidence>
<dbReference type="RefSeq" id="WP_096920733.1">
    <property type="nucleotide sequence ID" value="NZ_CABJDW020000018.1"/>
</dbReference>
<keyword evidence="1" id="KW-0472">Membrane</keyword>
<gene>
    <name evidence="2" type="ORF">CPZ25_015960</name>
</gene>
<dbReference type="Pfam" id="PF07963">
    <property type="entry name" value="N_methyl"/>
    <property type="match status" value="1"/>
</dbReference>